<dbReference type="STRING" id="1408163.A0A0F4YJF5"/>
<feature type="signal peptide" evidence="3">
    <location>
        <begin position="1"/>
        <end position="20"/>
    </location>
</feature>
<protein>
    <recommendedName>
        <fullName evidence="6">GPI anchored cell wall protein</fullName>
    </recommendedName>
</protein>
<feature type="chain" id="PRO_5002481781" description="GPI anchored cell wall protein" evidence="3">
    <location>
        <begin position="21"/>
        <end position="201"/>
    </location>
</feature>
<keyword evidence="2" id="KW-0812">Transmembrane</keyword>
<gene>
    <name evidence="4" type="ORF">T310_8035</name>
</gene>
<sequence>MYIAKSTLLAIVALTGLVAAQTPGCLLSVVGDQPNPADLKTICGDAASKVQSAIKSECGDGSANALQVFSSTCSSAGFHVAEVTSTASVVSSTGTATSKPTGSTSATATGSASGSGATGSSSGSGSGSGSGASSTATSTGSSASASAFHGAAPSNQAGSAAAFAAAVFVGFASLLLSIFGSYQCQSGQRNRCCSDGAVGAA</sequence>
<feature type="transmembrane region" description="Helical" evidence="2">
    <location>
        <begin position="160"/>
        <end position="182"/>
    </location>
</feature>
<evidence type="ECO:0000313" key="5">
    <source>
        <dbReference type="Proteomes" id="UP000053958"/>
    </source>
</evidence>
<feature type="region of interest" description="Disordered" evidence="1">
    <location>
        <begin position="91"/>
        <end position="136"/>
    </location>
</feature>
<name>A0A0F4YJF5_RASE3</name>
<dbReference type="RefSeq" id="XP_013324633.1">
    <property type="nucleotide sequence ID" value="XM_013469179.1"/>
</dbReference>
<dbReference type="AlphaFoldDB" id="A0A0F4YJF5"/>
<keyword evidence="2" id="KW-0472">Membrane</keyword>
<evidence type="ECO:0000313" key="4">
    <source>
        <dbReference type="EMBL" id="KKA18021.1"/>
    </source>
</evidence>
<dbReference type="GeneID" id="25320300"/>
<keyword evidence="5" id="KW-1185">Reference proteome</keyword>
<evidence type="ECO:0000256" key="2">
    <source>
        <dbReference type="SAM" id="Phobius"/>
    </source>
</evidence>
<evidence type="ECO:0008006" key="6">
    <source>
        <dbReference type="Google" id="ProtNLM"/>
    </source>
</evidence>
<dbReference type="OrthoDB" id="4776947at2759"/>
<evidence type="ECO:0000256" key="3">
    <source>
        <dbReference type="SAM" id="SignalP"/>
    </source>
</evidence>
<keyword evidence="3" id="KW-0732">Signal</keyword>
<evidence type="ECO:0000256" key="1">
    <source>
        <dbReference type="SAM" id="MobiDB-lite"/>
    </source>
</evidence>
<proteinExistence type="predicted"/>
<feature type="compositionally biased region" description="Low complexity" evidence="1">
    <location>
        <begin position="91"/>
        <end position="121"/>
    </location>
</feature>
<organism evidence="4 5">
    <name type="scientific">Rasamsonia emersonii (strain ATCC 16479 / CBS 393.64 / IMI 116815)</name>
    <dbReference type="NCBI Taxonomy" id="1408163"/>
    <lineage>
        <taxon>Eukaryota</taxon>
        <taxon>Fungi</taxon>
        <taxon>Dikarya</taxon>
        <taxon>Ascomycota</taxon>
        <taxon>Pezizomycotina</taxon>
        <taxon>Eurotiomycetes</taxon>
        <taxon>Eurotiomycetidae</taxon>
        <taxon>Eurotiales</taxon>
        <taxon>Trichocomaceae</taxon>
        <taxon>Rasamsonia</taxon>
    </lineage>
</organism>
<accession>A0A0F4YJF5</accession>
<dbReference type="Proteomes" id="UP000053958">
    <property type="component" value="Unassembled WGS sequence"/>
</dbReference>
<comment type="caution">
    <text evidence="4">The sequence shown here is derived from an EMBL/GenBank/DDBJ whole genome shotgun (WGS) entry which is preliminary data.</text>
</comment>
<dbReference type="EMBL" id="LASV01000512">
    <property type="protein sequence ID" value="KKA18021.1"/>
    <property type="molecule type" value="Genomic_DNA"/>
</dbReference>
<keyword evidence="2" id="KW-1133">Transmembrane helix</keyword>
<reference evidence="4 5" key="1">
    <citation type="submission" date="2015-04" db="EMBL/GenBank/DDBJ databases">
        <authorList>
            <person name="Heijne W.H."/>
            <person name="Fedorova N.D."/>
            <person name="Nierman W.C."/>
            <person name="Vollebregt A.W."/>
            <person name="Zhao Z."/>
            <person name="Wu L."/>
            <person name="Kumar M."/>
            <person name="Stam H."/>
            <person name="van den Berg M.A."/>
            <person name="Pel H.J."/>
        </authorList>
    </citation>
    <scope>NUCLEOTIDE SEQUENCE [LARGE SCALE GENOMIC DNA]</scope>
    <source>
        <strain evidence="4 5">CBS 393.64</strain>
    </source>
</reference>